<dbReference type="Pfam" id="PF01297">
    <property type="entry name" value="ZnuA"/>
    <property type="match status" value="1"/>
</dbReference>
<evidence type="ECO:0000256" key="3">
    <source>
        <dbReference type="SAM" id="SignalP"/>
    </source>
</evidence>
<dbReference type="Gene3D" id="3.40.50.1980">
    <property type="entry name" value="Nitrogenase molybdenum iron protein domain"/>
    <property type="match status" value="3"/>
</dbReference>
<accession>A0ABT2L057</accession>
<feature type="chain" id="PRO_5047056802" evidence="3">
    <location>
        <begin position="21"/>
        <end position="348"/>
    </location>
</feature>
<proteinExistence type="predicted"/>
<evidence type="ECO:0000313" key="4">
    <source>
        <dbReference type="EMBL" id="MCT4796547.1"/>
    </source>
</evidence>
<evidence type="ECO:0000256" key="2">
    <source>
        <dbReference type="SAM" id="MobiDB-lite"/>
    </source>
</evidence>
<dbReference type="PROSITE" id="PS51257">
    <property type="entry name" value="PROKAR_LIPOPROTEIN"/>
    <property type="match status" value="1"/>
</dbReference>
<gene>
    <name evidence="4" type="ORF">NQG31_13425</name>
</gene>
<dbReference type="SUPFAM" id="SSF53807">
    <property type="entry name" value="Helical backbone' metal receptor"/>
    <property type="match status" value="1"/>
</dbReference>
<evidence type="ECO:0000313" key="5">
    <source>
        <dbReference type="Proteomes" id="UP001206821"/>
    </source>
</evidence>
<dbReference type="PANTHER" id="PTHR42953">
    <property type="entry name" value="HIGH-AFFINITY ZINC UPTAKE SYSTEM PROTEIN ZNUA-RELATED"/>
    <property type="match status" value="1"/>
</dbReference>
<reference evidence="4 5" key="1">
    <citation type="submission" date="2022-07" db="EMBL/GenBank/DDBJ databases">
        <title>Genomic and pangenome structural analysis of the polyextremophile Exiguobacterium.</title>
        <authorList>
            <person name="Shen L."/>
        </authorList>
    </citation>
    <scope>NUCLEOTIDE SEQUENCE [LARGE SCALE GENOMIC DNA]</scope>
    <source>
        <strain evidence="4 5">12_1</strain>
    </source>
</reference>
<dbReference type="EMBL" id="JANIEK010000077">
    <property type="protein sequence ID" value="MCT4796547.1"/>
    <property type="molecule type" value="Genomic_DNA"/>
</dbReference>
<dbReference type="Proteomes" id="UP001206821">
    <property type="component" value="Unassembled WGS sequence"/>
</dbReference>
<evidence type="ECO:0000256" key="1">
    <source>
        <dbReference type="SAM" id="Coils"/>
    </source>
</evidence>
<feature type="signal peptide" evidence="3">
    <location>
        <begin position="1"/>
        <end position="20"/>
    </location>
</feature>
<organism evidence="4 5">
    <name type="scientific">Exiguobacterium alkaliphilum</name>
    <dbReference type="NCBI Taxonomy" id="1428684"/>
    <lineage>
        <taxon>Bacteria</taxon>
        <taxon>Bacillati</taxon>
        <taxon>Bacillota</taxon>
        <taxon>Bacilli</taxon>
        <taxon>Bacillales</taxon>
        <taxon>Bacillales Family XII. Incertae Sedis</taxon>
        <taxon>Exiguobacterium</taxon>
    </lineage>
</organism>
<protein>
    <submittedName>
        <fullName evidence="4">Zinc ABC transporter substrate-binding protein</fullName>
    </submittedName>
</protein>
<keyword evidence="1" id="KW-0175">Coiled coil</keyword>
<feature type="region of interest" description="Disordered" evidence="2">
    <location>
        <begin position="130"/>
        <end position="179"/>
    </location>
</feature>
<feature type="compositionally biased region" description="Basic and acidic residues" evidence="2">
    <location>
        <begin position="130"/>
        <end position="173"/>
    </location>
</feature>
<sequence length="348" mass="38333">MNKKLLSVAAAGTLFLGGCANNGDSNAAEEANNQLTVYASTFALKSIAEEIGGDRVRVEMVIPPGADPHTYEPTSRQMTQIAEADLFLTVGHDLEPYVESMEKSLANENVTFVKTAEDVSLLDADKTVHVHGEDEHAHEEDEHGHEEDEHAHEEDEHGHEEDEHGHEAEDAHGHSYGQYDPHVWLDPMNAVSMAEAVEASFADQAPDYKDEFADRLSAFKAEAETLDAELQAAVDAGSKKQLLVTHAAYGYLAERYGFEQLPIAGLTPSEEPSQQALKRVIEEARAHDLTHIAFEDTVTPKVAEVVKNEIGAEAVTIYNLESVTKEQMEQSYFDLMRENVKALEIALK</sequence>
<keyword evidence="5" id="KW-1185">Reference proteome</keyword>
<keyword evidence="3" id="KW-0732">Signal</keyword>
<dbReference type="PRINTS" id="PR00691">
    <property type="entry name" value="ADHESINB"/>
</dbReference>
<dbReference type="InterPro" id="IPR050492">
    <property type="entry name" value="Bact_metal-bind_prot9"/>
</dbReference>
<feature type="coiled-coil region" evidence="1">
    <location>
        <begin position="209"/>
        <end position="236"/>
    </location>
</feature>
<dbReference type="RefSeq" id="WP_034816687.1">
    <property type="nucleotide sequence ID" value="NZ_JANIEK010000077.1"/>
</dbReference>
<comment type="caution">
    <text evidence="4">The sequence shown here is derived from an EMBL/GenBank/DDBJ whole genome shotgun (WGS) entry which is preliminary data.</text>
</comment>
<dbReference type="InterPro" id="IPR006127">
    <property type="entry name" value="ZnuA-like"/>
</dbReference>
<dbReference type="PANTHER" id="PTHR42953:SF8">
    <property type="entry name" value="ZINT DOMAIN-CONTAINING PROTEIN"/>
    <property type="match status" value="1"/>
</dbReference>
<name>A0ABT2L057_9BACL</name>
<dbReference type="InterPro" id="IPR006129">
    <property type="entry name" value="AdhesinB"/>
</dbReference>